<feature type="compositionally biased region" description="Polar residues" evidence="2">
    <location>
        <begin position="11"/>
        <end position="36"/>
    </location>
</feature>
<accession>I7ME79</accession>
<feature type="compositionally biased region" description="Basic and acidic residues" evidence="2">
    <location>
        <begin position="528"/>
        <end position="537"/>
    </location>
</feature>
<feature type="region of interest" description="Disordered" evidence="2">
    <location>
        <begin position="565"/>
        <end position="591"/>
    </location>
</feature>
<feature type="compositionally biased region" description="Polar residues" evidence="2">
    <location>
        <begin position="672"/>
        <end position="691"/>
    </location>
</feature>
<evidence type="ECO:0000313" key="4">
    <source>
        <dbReference type="Proteomes" id="UP000009168"/>
    </source>
</evidence>
<sequence length="949" mass="111621">MKRNSTEKSLKQINSSRSVEKFQVSQNKQITSQLPPHSNRKCLKEKNNKVETLADKKYILSTEKSEIDLIENLRSSQLSSSRGQQQYYQDKENINHQQSQTRISICDNDQNKNLRSSRSSSSFQDKYQEIFVKLSGQNNLQQIECRNERENTDRNQEQNYQLGQNKNNINQISSQHCISFNPWLQNSHNNALPEQDRQNNQLQSTQISSQSLNLLQSSVNLNKNQKQINDIEQSNEEKGKKYLENNLFTRIENNTQQNNMNKYNQLNTNFDLVNHKNAQIQDLNKQITQLKIQNEKLQRKILELEYELENSKKESQKLDNIQFQEKVLEEKQISIRKSELEIEDITRELKIESQLIIKQRQLIQQDALVNKKQQELLVKEQEKLSEEGKKLKLWEEKIQEQDRLLREKIIKFENRDELLIEKENSLKKFESQIEQKRIFVLQLIERLGQHDEQLYQYAKQCEQRCEKIDQFQNILYNQVLHHDDLDLRMEGLKLNESIFQRKMDLEISSCINQVQKLKEKENDLEKREKNIKQKQERTLQQQQNQQKLAKSLDKPISFSEYSNLKQQGQLSKTQRGSINKISSHETIPQTTCSSSSILQVSQQNQGIHQLQFKNKNNQNNNQQQYSSKNFKRISHQQQQNQSLNQINQQNETCQYDDQKSKSSTRKRRSESHQNLSNQALNKNSDSNNMNFTLQNDQQQQTTFLSFDNNLDLTVTQNQINQNQIIKLNQFASQEDISVVLPPQNLQSNGILMTSYHIDEEIAYFCQENQKETDQIKQISIIASPQQHYSEQARQQQTLQDQYQTFQKDNSTENILSKAINSGSSGSKQSEHRIDLSSLQTKTDNQIDKQLNQQSMPSSNSQFLSVKYHQPLQQASVFTNQFNPCSIANEIIQDDNLLSNRDYCNADELELIRKNRKINQTPQTGSKQQKLANELLHQIYQNNKQENNLI</sequence>
<keyword evidence="4" id="KW-1185">Reference proteome</keyword>
<organism evidence="3 4">
    <name type="scientific">Tetrahymena thermophila (strain SB210)</name>
    <dbReference type="NCBI Taxonomy" id="312017"/>
    <lineage>
        <taxon>Eukaryota</taxon>
        <taxon>Sar</taxon>
        <taxon>Alveolata</taxon>
        <taxon>Ciliophora</taxon>
        <taxon>Intramacronucleata</taxon>
        <taxon>Oligohymenophorea</taxon>
        <taxon>Hymenostomatida</taxon>
        <taxon>Tetrahymenina</taxon>
        <taxon>Tetrahymenidae</taxon>
        <taxon>Tetrahymena</taxon>
    </lineage>
</organism>
<proteinExistence type="predicted"/>
<protein>
    <submittedName>
        <fullName evidence="3">Uncharacterized protein</fullName>
    </submittedName>
</protein>
<dbReference type="Proteomes" id="UP000009168">
    <property type="component" value="Unassembled WGS sequence"/>
</dbReference>
<feature type="region of interest" description="Disordered" evidence="2">
    <location>
        <begin position="528"/>
        <end position="552"/>
    </location>
</feature>
<evidence type="ECO:0000313" key="3">
    <source>
        <dbReference type="EMBL" id="EAR95666.2"/>
    </source>
</evidence>
<name>I7ME79_TETTS</name>
<dbReference type="GeneID" id="7839437"/>
<reference evidence="4" key="1">
    <citation type="journal article" date="2006" name="PLoS Biol.">
        <title>Macronuclear genome sequence of the ciliate Tetrahymena thermophila, a model eukaryote.</title>
        <authorList>
            <person name="Eisen J.A."/>
            <person name="Coyne R.S."/>
            <person name="Wu M."/>
            <person name="Wu D."/>
            <person name="Thiagarajan M."/>
            <person name="Wortman J.R."/>
            <person name="Badger J.H."/>
            <person name="Ren Q."/>
            <person name="Amedeo P."/>
            <person name="Jones K.M."/>
            <person name="Tallon L.J."/>
            <person name="Delcher A.L."/>
            <person name="Salzberg S.L."/>
            <person name="Silva J.C."/>
            <person name="Haas B.J."/>
            <person name="Majoros W.H."/>
            <person name="Farzad M."/>
            <person name="Carlton J.M."/>
            <person name="Smith R.K. Jr."/>
            <person name="Garg J."/>
            <person name="Pearlman R.E."/>
            <person name="Karrer K.M."/>
            <person name="Sun L."/>
            <person name="Manning G."/>
            <person name="Elde N.C."/>
            <person name="Turkewitz A.P."/>
            <person name="Asai D.J."/>
            <person name="Wilkes D.E."/>
            <person name="Wang Y."/>
            <person name="Cai H."/>
            <person name="Collins K."/>
            <person name="Stewart B.A."/>
            <person name="Lee S.R."/>
            <person name="Wilamowska K."/>
            <person name="Weinberg Z."/>
            <person name="Ruzzo W.L."/>
            <person name="Wloga D."/>
            <person name="Gaertig J."/>
            <person name="Frankel J."/>
            <person name="Tsao C.-C."/>
            <person name="Gorovsky M.A."/>
            <person name="Keeling P.J."/>
            <person name="Waller R.F."/>
            <person name="Patron N.J."/>
            <person name="Cherry J.M."/>
            <person name="Stover N.A."/>
            <person name="Krieger C.J."/>
            <person name="del Toro C."/>
            <person name="Ryder H.F."/>
            <person name="Williamson S.C."/>
            <person name="Barbeau R.A."/>
            <person name="Hamilton E.P."/>
            <person name="Orias E."/>
        </authorList>
    </citation>
    <scope>NUCLEOTIDE SEQUENCE [LARGE SCALE GENOMIC DNA]</scope>
    <source>
        <strain evidence="4">SB210</strain>
    </source>
</reference>
<dbReference type="KEGG" id="tet:TTHERM_00266770"/>
<feature type="region of interest" description="Disordered" evidence="2">
    <location>
        <begin position="1"/>
        <end position="40"/>
    </location>
</feature>
<dbReference type="RefSeq" id="XP_001015911.2">
    <property type="nucleotide sequence ID" value="XM_001015911.2"/>
</dbReference>
<dbReference type="EMBL" id="GG662703">
    <property type="protein sequence ID" value="EAR95666.2"/>
    <property type="molecule type" value="Genomic_DNA"/>
</dbReference>
<dbReference type="AlphaFoldDB" id="I7ME79"/>
<feature type="compositionally biased region" description="Basic and acidic residues" evidence="2">
    <location>
        <begin position="1"/>
        <end position="10"/>
    </location>
</feature>
<feature type="region of interest" description="Disordered" evidence="2">
    <location>
        <begin position="650"/>
        <end position="691"/>
    </location>
</feature>
<dbReference type="InParanoid" id="I7ME79"/>
<feature type="compositionally biased region" description="Low complexity" evidence="2">
    <location>
        <begin position="538"/>
        <end position="549"/>
    </location>
</feature>
<keyword evidence="1" id="KW-0175">Coiled coil</keyword>
<evidence type="ECO:0000256" key="2">
    <source>
        <dbReference type="SAM" id="MobiDB-lite"/>
    </source>
</evidence>
<feature type="coiled-coil region" evidence="1">
    <location>
        <begin position="273"/>
        <end position="397"/>
    </location>
</feature>
<evidence type="ECO:0000256" key="1">
    <source>
        <dbReference type="SAM" id="Coils"/>
    </source>
</evidence>
<gene>
    <name evidence="3" type="ORF">TTHERM_00266770</name>
</gene>